<dbReference type="InterPro" id="IPR049940">
    <property type="entry name" value="GluQ/Sye"/>
</dbReference>
<dbReference type="PANTHER" id="PTHR43311:SF2">
    <property type="entry name" value="GLUTAMATE--TRNA LIGASE, MITOCHONDRIAL-RELATED"/>
    <property type="match status" value="1"/>
</dbReference>
<organism evidence="8">
    <name type="scientific">hydrothermal vent metagenome</name>
    <dbReference type="NCBI Taxonomy" id="652676"/>
    <lineage>
        <taxon>unclassified sequences</taxon>
        <taxon>metagenomes</taxon>
        <taxon>ecological metagenomes</taxon>
    </lineage>
</organism>
<dbReference type="GO" id="GO:0006424">
    <property type="term" value="P:glutamyl-tRNA aminoacylation"/>
    <property type="evidence" value="ECO:0007669"/>
    <property type="project" value="TreeGrafter"/>
</dbReference>
<protein>
    <submittedName>
        <fullName evidence="8">Glutamyl-tRNA(Gln) synthetase</fullName>
        <ecNumber evidence="8">6.1.1.24</ecNumber>
    </submittedName>
</protein>
<keyword evidence="5" id="KW-0648">Protein biosynthesis</keyword>
<dbReference type="SUPFAM" id="SSF48163">
    <property type="entry name" value="An anticodon-binding domain of class I aminoacyl-tRNA synthetases"/>
    <property type="match status" value="1"/>
</dbReference>
<evidence type="ECO:0000313" key="8">
    <source>
        <dbReference type="EMBL" id="SFZ98704.1"/>
    </source>
</evidence>
<dbReference type="GO" id="GO:0005829">
    <property type="term" value="C:cytosol"/>
    <property type="evidence" value="ECO:0007669"/>
    <property type="project" value="TreeGrafter"/>
</dbReference>
<dbReference type="EMBL" id="FPKX01000059">
    <property type="protein sequence ID" value="SFZ98704.1"/>
    <property type="molecule type" value="Genomic_DNA"/>
</dbReference>
<evidence type="ECO:0000256" key="6">
    <source>
        <dbReference type="ARBA" id="ARBA00023146"/>
    </source>
</evidence>
<dbReference type="PRINTS" id="PR00987">
    <property type="entry name" value="TRNASYNTHGLU"/>
</dbReference>
<name>A0A1W1EF94_9ZZZZ</name>
<proteinExistence type="inferred from homology"/>
<feature type="domain" description="Glutamyl/glutaminyl-tRNA synthetase class Ib catalytic" evidence="7">
    <location>
        <begin position="3"/>
        <end position="147"/>
    </location>
</feature>
<reference evidence="8" key="1">
    <citation type="submission" date="2016-10" db="EMBL/GenBank/DDBJ databases">
        <authorList>
            <person name="de Groot N.N."/>
        </authorList>
    </citation>
    <scope>NUCLEOTIDE SEQUENCE</scope>
</reference>
<gene>
    <name evidence="8" type="ORF">MNB_SV-5-367</name>
</gene>
<dbReference type="GO" id="GO:0005524">
    <property type="term" value="F:ATP binding"/>
    <property type="evidence" value="ECO:0007669"/>
    <property type="project" value="UniProtKB-KW"/>
</dbReference>
<evidence type="ECO:0000256" key="4">
    <source>
        <dbReference type="ARBA" id="ARBA00022840"/>
    </source>
</evidence>
<evidence type="ECO:0000256" key="2">
    <source>
        <dbReference type="ARBA" id="ARBA00022598"/>
    </source>
</evidence>
<dbReference type="EC" id="6.1.1.24" evidence="8"/>
<evidence type="ECO:0000259" key="7">
    <source>
        <dbReference type="Pfam" id="PF00749"/>
    </source>
</evidence>
<dbReference type="GO" id="GO:0050561">
    <property type="term" value="F:glutamate-tRNA(Gln) ligase activity"/>
    <property type="evidence" value="ECO:0007669"/>
    <property type="project" value="UniProtKB-EC"/>
</dbReference>
<dbReference type="GO" id="GO:0004818">
    <property type="term" value="F:glutamate-tRNA ligase activity"/>
    <property type="evidence" value="ECO:0007669"/>
    <property type="project" value="TreeGrafter"/>
</dbReference>
<comment type="similarity">
    <text evidence="1">Belongs to the class-I aminoacyl-tRNA synthetase family. Glutamate--tRNA ligase type 1 subfamily.</text>
</comment>
<evidence type="ECO:0000256" key="1">
    <source>
        <dbReference type="ARBA" id="ARBA00007894"/>
    </source>
</evidence>
<keyword evidence="2 8" id="KW-0436">Ligase</keyword>
<accession>A0A1W1EF94</accession>
<dbReference type="InterPro" id="IPR000924">
    <property type="entry name" value="Glu/Gln-tRNA-synth"/>
</dbReference>
<dbReference type="PANTHER" id="PTHR43311">
    <property type="entry name" value="GLUTAMATE--TRNA LIGASE"/>
    <property type="match status" value="1"/>
</dbReference>
<dbReference type="GO" id="GO:0000049">
    <property type="term" value="F:tRNA binding"/>
    <property type="evidence" value="ECO:0007669"/>
    <property type="project" value="InterPro"/>
</dbReference>
<keyword evidence="4" id="KW-0067">ATP-binding</keyword>
<evidence type="ECO:0000256" key="5">
    <source>
        <dbReference type="ARBA" id="ARBA00022917"/>
    </source>
</evidence>
<dbReference type="Pfam" id="PF00749">
    <property type="entry name" value="tRNA-synt_1c"/>
    <property type="match status" value="1"/>
</dbReference>
<dbReference type="InterPro" id="IPR008925">
    <property type="entry name" value="aa_tRNA-synth_I_cd-bd_sf"/>
</dbReference>
<keyword evidence="3" id="KW-0547">Nucleotide-binding</keyword>
<keyword evidence="6" id="KW-0030">Aminoacyl-tRNA synthetase</keyword>
<sequence length="415" mass="47674">MLRFAPSPTVDMDIASLRVAILNYIVAKQKNEPFLIRMDDIDKEKNIEGKDTEFMQILEKFALNHESVFHQSEHIHMHQTLAIRLLEEDKAFICTCTQEELNNEEENNNDNIDFPCHNNCKKRSKDESAKLKKSGKPFVVRLKNQDEDFVILDSAGMPTQNFASACDDMISGVNFIIRTDKHLLDTPKQKHIKSELGYDAEVTYIHLPAILNSKGEKLSQSDDGYFVKWLLKEGFIPDAIINYLILLGNKNVPKEVFTLPDAIDWFNLENIDKSPVKLDIDKLRFINREHLKNINNRDLSTVFGFADENIGKLAKLYLEEVSTTKELEAKIRPIFTGKNFEGSFAKEMRILEKIIQEAPMIYTFDEFKSYILKESKLEEDSCLKALRILLTGADKGPELSDIYPLIKSYILEVAS</sequence>
<dbReference type="Gene3D" id="3.40.50.620">
    <property type="entry name" value="HUPs"/>
    <property type="match status" value="2"/>
</dbReference>
<dbReference type="SUPFAM" id="SSF52374">
    <property type="entry name" value="Nucleotidylyl transferase"/>
    <property type="match status" value="1"/>
</dbReference>
<dbReference type="AlphaFoldDB" id="A0A1W1EF94"/>
<dbReference type="InterPro" id="IPR020058">
    <property type="entry name" value="Glu/Gln-tRNA-synth_Ib_cat-dom"/>
</dbReference>
<dbReference type="InterPro" id="IPR014729">
    <property type="entry name" value="Rossmann-like_a/b/a_fold"/>
</dbReference>
<evidence type="ECO:0000256" key="3">
    <source>
        <dbReference type="ARBA" id="ARBA00022741"/>
    </source>
</evidence>